<keyword evidence="2" id="KW-1133">Transmembrane helix</keyword>
<proteinExistence type="predicted"/>
<evidence type="ECO:0008006" key="5">
    <source>
        <dbReference type="Google" id="ProtNLM"/>
    </source>
</evidence>
<feature type="transmembrane region" description="Helical" evidence="2">
    <location>
        <begin position="93"/>
        <end position="113"/>
    </location>
</feature>
<feature type="compositionally biased region" description="Basic and acidic residues" evidence="1">
    <location>
        <begin position="140"/>
        <end position="150"/>
    </location>
</feature>
<feature type="transmembrane region" description="Helical" evidence="2">
    <location>
        <begin position="41"/>
        <end position="59"/>
    </location>
</feature>
<keyword evidence="2" id="KW-0812">Transmembrane</keyword>
<keyword evidence="4" id="KW-1185">Reference proteome</keyword>
<keyword evidence="2" id="KW-0472">Membrane</keyword>
<dbReference type="EMBL" id="BOPF01000062">
    <property type="protein sequence ID" value="GIJ52027.1"/>
    <property type="molecule type" value="Genomic_DNA"/>
</dbReference>
<dbReference type="InterPro" id="IPR019051">
    <property type="entry name" value="Trp_biosyn_TM_oprn/chp"/>
</dbReference>
<evidence type="ECO:0000313" key="3">
    <source>
        <dbReference type="EMBL" id="GIJ52027.1"/>
    </source>
</evidence>
<sequence>MSRAYAVVAAAAGAGLVLFAASRPWAGVAPAERTGADLYPWLSAAALLALAGAGALLAVRGSGRILVGVLLAAAAVAIAGGAVHALATDVRTGWLLLVAVGGVGPFYGGVMAIRGRDWTTTGDRYERPGATTGPAAMWDALDRGEDPTDR</sequence>
<feature type="transmembrane region" description="Helical" evidence="2">
    <location>
        <begin position="66"/>
        <end position="87"/>
    </location>
</feature>
<evidence type="ECO:0000256" key="2">
    <source>
        <dbReference type="SAM" id="Phobius"/>
    </source>
</evidence>
<reference evidence="3" key="1">
    <citation type="submission" date="2021-01" db="EMBL/GenBank/DDBJ databases">
        <title>Whole genome shotgun sequence of Virgisporangium aliadipatigenens NBRC 105644.</title>
        <authorList>
            <person name="Komaki H."/>
            <person name="Tamura T."/>
        </authorList>
    </citation>
    <scope>NUCLEOTIDE SEQUENCE</scope>
    <source>
        <strain evidence="3">NBRC 105644</strain>
    </source>
</reference>
<dbReference type="AlphaFoldDB" id="A0A8J3YWX2"/>
<accession>A0A8J3YWX2</accession>
<feature type="region of interest" description="Disordered" evidence="1">
    <location>
        <begin position="122"/>
        <end position="150"/>
    </location>
</feature>
<comment type="caution">
    <text evidence="3">The sequence shown here is derived from an EMBL/GenBank/DDBJ whole genome shotgun (WGS) entry which is preliminary data.</text>
</comment>
<name>A0A8J3YWX2_9ACTN</name>
<dbReference type="RefSeq" id="WP_203905425.1">
    <property type="nucleotide sequence ID" value="NZ_BOPF01000062.1"/>
</dbReference>
<dbReference type="Pfam" id="PF09534">
    <property type="entry name" value="Trp_oprn_chp"/>
    <property type="match status" value="1"/>
</dbReference>
<evidence type="ECO:0000256" key="1">
    <source>
        <dbReference type="SAM" id="MobiDB-lite"/>
    </source>
</evidence>
<evidence type="ECO:0000313" key="4">
    <source>
        <dbReference type="Proteomes" id="UP000619260"/>
    </source>
</evidence>
<dbReference type="Proteomes" id="UP000619260">
    <property type="component" value="Unassembled WGS sequence"/>
</dbReference>
<gene>
    <name evidence="3" type="ORF">Val02_89130</name>
</gene>
<organism evidence="3 4">
    <name type="scientific">Virgisporangium aliadipatigenens</name>
    <dbReference type="NCBI Taxonomy" id="741659"/>
    <lineage>
        <taxon>Bacteria</taxon>
        <taxon>Bacillati</taxon>
        <taxon>Actinomycetota</taxon>
        <taxon>Actinomycetes</taxon>
        <taxon>Micromonosporales</taxon>
        <taxon>Micromonosporaceae</taxon>
        <taxon>Virgisporangium</taxon>
    </lineage>
</organism>
<protein>
    <recommendedName>
        <fullName evidence="5">Tryptophan-associated transmembrane protein</fullName>
    </recommendedName>
</protein>